<comment type="caution">
    <text evidence="3">The sequence shown here is derived from an EMBL/GenBank/DDBJ whole genome shotgun (WGS) entry which is preliminary data.</text>
</comment>
<evidence type="ECO:0000256" key="2">
    <source>
        <dbReference type="SAM" id="Phobius"/>
    </source>
</evidence>
<gene>
    <name evidence="3" type="ORF">EPD65_14180</name>
</gene>
<reference evidence="3 4" key="1">
    <citation type="submission" date="2019-03" db="EMBL/GenBank/DDBJ databases">
        <authorList>
            <person name="Kim M.K.M."/>
        </authorList>
    </citation>
    <scope>NUCLEOTIDE SEQUENCE [LARGE SCALE GENOMIC DNA]</scope>
    <source>
        <strain evidence="3 4">18JY15-6</strain>
    </source>
</reference>
<name>A0A4R1BWX1_9ACTN</name>
<evidence type="ECO:0008006" key="5">
    <source>
        <dbReference type="Google" id="ProtNLM"/>
    </source>
</evidence>
<organism evidence="3 4">
    <name type="scientific">Nocardioides jejuensis</name>
    <dbReference type="NCBI Taxonomy" id="2502782"/>
    <lineage>
        <taxon>Bacteria</taxon>
        <taxon>Bacillati</taxon>
        <taxon>Actinomycetota</taxon>
        <taxon>Actinomycetes</taxon>
        <taxon>Propionibacteriales</taxon>
        <taxon>Nocardioidaceae</taxon>
        <taxon>Nocardioides</taxon>
    </lineage>
</organism>
<feature type="region of interest" description="Disordered" evidence="1">
    <location>
        <begin position="382"/>
        <end position="401"/>
    </location>
</feature>
<keyword evidence="2" id="KW-1133">Transmembrane helix</keyword>
<dbReference type="AlphaFoldDB" id="A0A4R1BWX1"/>
<dbReference type="EMBL" id="SJZJ01000029">
    <property type="protein sequence ID" value="TCJ21815.1"/>
    <property type="molecule type" value="Genomic_DNA"/>
</dbReference>
<accession>A0A4R1BWX1</accession>
<keyword evidence="2" id="KW-0812">Transmembrane</keyword>
<dbReference type="SUPFAM" id="SSF82171">
    <property type="entry name" value="DPP6 N-terminal domain-like"/>
    <property type="match status" value="1"/>
</dbReference>
<evidence type="ECO:0000256" key="1">
    <source>
        <dbReference type="SAM" id="MobiDB-lite"/>
    </source>
</evidence>
<feature type="transmembrane region" description="Helical" evidence="2">
    <location>
        <begin position="39"/>
        <end position="62"/>
    </location>
</feature>
<keyword evidence="2" id="KW-0472">Membrane</keyword>
<keyword evidence="4" id="KW-1185">Reference proteome</keyword>
<evidence type="ECO:0000313" key="3">
    <source>
        <dbReference type="EMBL" id="TCJ21815.1"/>
    </source>
</evidence>
<dbReference type="Proteomes" id="UP000295453">
    <property type="component" value="Unassembled WGS sequence"/>
</dbReference>
<sequence length="401" mass="42114">MTDQISSLLHEQAEGILVPAAPAVAIVARGRQLRRRRRLTGVGAVAVSVAAAAAVAGAVLVLPHAAPDGSGGLAAAVAPNPEGWAVAQGSTVHLGNGRTVEVPGKVKAMYYTSAGVMVRTGRTAYTDAEHSNYFVLPGSGTVRDFSLDLGDKKPGTDPTLPYLAYVMKDGDTSHWELVLRDVRTGEVATRVPFEGAFTWGGWNAPPTALSGDFAYVGMDKATLAINWRTGAVTASDVLPASRMPEVSGGRELIDPMAGVDVDALSQKQLREMRFEQTQEFRVVNVADGSTLRTIGVDPEGWPRLSPDGSHVALPPMGSCDAVTNECHYDDPEGHVISVDTGADHSFRLEVGAFGWTPDGRLLLVRDTAVQSCDADTGACTTTPVELSGSGPIRVSGNDNES</sequence>
<protein>
    <recommendedName>
        <fullName evidence="5">WD40 repeat domain-containing protein</fullName>
    </recommendedName>
</protein>
<proteinExistence type="predicted"/>
<evidence type="ECO:0000313" key="4">
    <source>
        <dbReference type="Proteomes" id="UP000295453"/>
    </source>
</evidence>
<dbReference type="OrthoDB" id="3765694at2"/>
<dbReference type="RefSeq" id="WP_131585256.1">
    <property type="nucleotide sequence ID" value="NZ_SJZJ01000029.1"/>
</dbReference>